<keyword evidence="1" id="KW-1133">Transmembrane helix</keyword>
<feature type="transmembrane region" description="Helical" evidence="1">
    <location>
        <begin position="324"/>
        <end position="344"/>
    </location>
</feature>
<dbReference type="Gene3D" id="3.40.50.720">
    <property type="entry name" value="NAD(P)-binding Rossmann-like Domain"/>
    <property type="match status" value="1"/>
</dbReference>
<protein>
    <submittedName>
        <fullName evidence="3">Unannotated protein</fullName>
    </submittedName>
</protein>
<organism evidence="3">
    <name type="scientific">freshwater metagenome</name>
    <dbReference type="NCBI Taxonomy" id="449393"/>
    <lineage>
        <taxon>unclassified sequences</taxon>
        <taxon>metagenomes</taxon>
        <taxon>ecological metagenomes</taxon>
    </lineage>
</organism>
<gene>
    <name evidence="4" type="ORF">UFOPK1762_01674</name>
    <name evidence="5" type="ORF">UFOPK1906_01935</name>
    <name evidence="6" type="ORF">UFOPK2969_01328</name>
    <name evidence="3" type="ORF">UFOPK3331_00775</name>
    <name evidence="7" type="ORF">UFOPK3785_01735</name>
    <name evidence="8" type="ORF">UFOPK4371_00269</name>
</gene>
<dbReference type="SUPFAM" id="SSF51735">
    <property type="entry name" value="NAD(P)-binding Rossmann-fold domains"/>
    <property type="match status" value="1"/>
</dbReference>
<dbReference type="Pfam" id="PF01370">
    <property type="entry name" value="Epimerase"/>
    <property type="match status" value="1"/>
</dbReference>
<dbReference type="EMBL" id="CAFBNJ010000123">
    <property type="protein sequence ID" value="CAB4964203.1"/>
    <property type="molecule type" value="Genomic_DNA"/>
</dbReference>
<evidence type="ECO:0000313" key="4">
    <source>
        <dbReference type="EMBL" id="CAB4596811.1"/>
    </source>
</evidence>
<dbReference type="InterPro" id="IPR036291">
    <property type="entry name" value="NAD(P)-bd_dom_sf"/>
</dbReference>
<accession>A0A6J5ZBQ9</accession>
<keyword evidence="1" id="KW-0812">Transmembrane</keyword>
<reference evidence="3" key="1">
    <citation type="submission" date="2020-05" db="EMBL/GenBank/DDBJ databases">
        <authorList>
            <person name="Chiriac C."/>
            <person name="Salcher M."/>
            <person name="Ghai R."/>
            <person name="Kavagutti S V."/>
        </authorList>
    </citation>
    <scope>NUCLEOTIDE SEQUENCE</scope>
</reference>
<dbReference type="EMBL" id="CAEZTY010000090">
    <property type="protein sequence ID" value="CAB4596811.1"/>
    <property type="molecule type" value="Genomic_DNA"/>
</dbReference>
<evidence type="ECO:0000313" key="3">
    <source>
        <dbReference type="EMBL" id="CAB4338507.1"/>
    </source>
</evidence>
<dbReference type="EMBL" id="CAEZVC010000199">
    <property type="protein sequence ID" value="CAB4638517.1"/>
    <property type="molecule type" value="Genomic_DNA"/>
</dbReference>
<dbReference type="EMBL" id="CAESAL010000020">
    <property type="protein sequence ID" value="CAB4338507.1"/>
    <property type="molecule type" value="Genomic_DNA"/>
</dbReference>
<sequence>MVVTGADLPIGRRVIAAALAEPGVDRVVAVGAQPSVRRFQTSSDGPELLLAPFDLDDSRLVPLVTGANRVFLTGPRSGLDIDGTGGSHIDVIAARTFLSSLTRVGAVSTVIVLSSALVYGARTDNPIPLTEHAPVRPNSAINASNERAELERLCGTWARSRGATCAVVRPCIVVGPENGKWLARSSWATAGLQLSGTVAPVQFVHLDDLTTALTAVCRARFDGPINVAPDGWLSVDEVRALKGPTARLRMRKPFAHVLARLGEHFGVAPGDPDALLASSGQWVVANDRIRSLGWTPTFTNEEAYVDSDRGGVWARLTPRHRQNLALGTVSAFVLGAAGAAAVLIRRHFTSGR</sequence>
<proteinExistence type="predicted"/>
<keyword evidence="1" id="KW-0472">Membrane</keyword>
<dbReference type="EMBL" id="CAFBRD010000008">
    <property type="protein sequence ID" value="CAB5074140.1"/>
    <property type="molecule type" value="Genomic_DNA"/>
</dbReference>
<evidence type="ECO:0000259" key="2">
    <source>
        <dbReference type="Pfam" id="PF01370"/>
    </source>
</evidence>
<dbReference type="EMBL" id="CAFAAD010000109">
    <property type="protein sequence ID" value="CAB4798429.1"/>
    <property type="molecule type" value="Genomic_DNA"/>
</dbReference>
<dbReference type="InterPro" id="IPR001509">
    <property type="entry name" value="Epimerase_deHydtase"/>
</dbReference>
<dbReference type="AlphaFoldDB" id="A0A6J5ZBQ9"/>
<dbReference type="PANTHER" id="PTHR48079:SF6">
    <property type="entry name" value="NAD(P)-BINDING DOMAIN-CONTAINING PROTEIN-RELATED"/>
    <property type="match status" value="1"/>
</dbReference>
<evidence type="ECO:0000313" key="6">
    <source>
        <dbReference type="EMBL" id="CAB4798429.1"/>
    </source>
</evidence>
<dbReference type="GO" id="GO:0004029">
    <property type="term" value="F:aldehyde dehydrogenase (NAD+) activity"/>
    <property type="evidence" value="ECO:0007669"/>
    <property type="project" value="TreeGrafter"/>
</dbReference>
<evidence type="ECO:0000256" key="1">
    <source>
        <dbReference type="SAM" id="Phobius"/>
    </source>
</evidence>
<feature type="domain" description="NAD-dependent epimerase/dehydratase" evidence="2">
    <location>
        <begin position="2"/>
        <end position="219"/>
    </location>
</feature>
<evidence type="ECO:0000313" key="8">
    <source>
        <dbReference type="EMBL" id="CAB5074140.1"/>
    </source>
</evidence>
<name>A0A6J5ZBQ9_9ZZZZ</name>
<dbReference type="InterPro" id="IPR051783">
    <property type="entry name" value="NAD(P)-dependent_oxidoreduct"/>
</dbReference>
<dbReference type="PANTHER" id="PTHR48079">
    <property type="entry name" value="PROTEIN YEEZ"/>
    <property type="match status" value="1"/>
</dbReference>
<evidence type="ECO:0000313" key="5">
    <source>
        <dbReference type="EMBL" id="CAB4638517.1"/>
    </source>
</evidence>
<evidence type="ECO:0000313" key="7">
    <source>
        <dbReference type="EMBL" id="CAB4964203.1"/>
    </source>
</evidence>
<dbReference type="GO" id="GO:0005737">
    <property type="term" value="C:cytoplasm"/>
    <property type="evidence" value="ECO:0007669"/>
    <property type="project" value="TreeGrafter"/>
</dbReference>